<sequence length="382" mass="40297">MSSPSRAAIVGVAESDLGRTPNKTVLQLQAQAARAALDDAGFQFKDVGALFCAGNWAWSTNLMLAEYLGIQPAYTDTTNIGGSSFEAHIGHALAGIEAGLFDVALITYGSTQRSEQARGHNSLFFRLTEQYEGPFGLPTPVGAYALAAMRHMYEYGTSSTQLAEIAVATRKWATLNEKAMMRDPITLEDVLSSRWIAEPLHLLDCCLVTDGGGAVVVASAERARAARKAPVWILGHGEAHTHNSIMNMPDLATHRAAIASGQAAFKMAGLTPAEMDVVEIYDSFTITVILTLEALGFCGPGEGGAFVSCQRTAPGGAFPMNTNGGGLSYCHPGMYGIFLLIEATRQLRGECGQRQVDGARLALAHGTGGVLSSAATVILGKD</sequence>
<dbReference type="CDD" id="cd00829">
    <property type="entry name" value="SCP-x_thiolase"/>
    <property type="match status" value="1"/>
</dbReference>
<keyword evidence="3" id="KW-1185">Reference proteome</keyword>
<dbReference type="InterPro" id="IPR002155">
    <property type="entry name" value="Thiolase"/>
</dbReference>
<dbReference type="InterPro" id="IPR055140">
    <property type="entry name" value="Thiolase_C_2"/>
</dbReference>
<organism evidence="2 3">
    <name type="scientific">Ktedonosporobacter rubrisoli</name>
    <dbReference type="NCBI Taxonomy" id="2509675"/>
    <lineage>
        <taxon>Bacteria</taxon>
        <taxon>Bacillati</taxon>
        <taxon>Chloroflexota</taxon>
        <taxon>Ktedonobacteria</taxon>
        <taxon>Ktedonobacterales</taxon>
        <taxon>Ktedonosporobacteraceae</taxon>
        <taxon>Ktedonosporobacter</taxon>
    </lineage>
</organism>
<accession>A0A4P6JI71</accession>
<evidence type="ECO:0000313" key="2">
    <source>
        <dbReference type="EMBL" id="QBD74748.1"/>
    </source>
</evidence>
<dbReference type="PIRSF" id="PIRSF000429">
    <property type="entry name" value="Ac-CoA_Ac_transf"/>
    <property type="match status" value="1"/>
</dbReference>
<dbReference type="OrthoDB" id="9785768at2"/>
<evidence type="ECO:0000313" key="3">
    <source>
        <dbReference type="Proteomes" id="UP000290365"/>
    </source>
</evidence>
<proteinExistence type="predicted"/>
<feature type="domain" description="Thiolase C-terminal" evidence="1">
    <location>
        <begin position="237"/>
        <end position="381"/>
    </location>
</feature>
<dbReference type="RefSeq" id="WP_129885347.1">
    <property type="nucleotide sequence ID" value="NZ_CP035758.1"/>
</dbReference>
<gene>
    <name evidence="2" type="ORF">EPA93_01570</name>
</gene>
<dbReference type="NCBIfam" id="NF004811">
    <property type="entry name" value="PRK06158.1"/>
    <property type="match status" value="1"/>
</dbReference>
<dbReference type="SUPFAM" id="SSF53901">
    <property type="entry name" value="Thiolase-like"/>
    <property type="match status" value="2"/>
</dbReference>
<reference evidence="2 3" key="1">
    <citation type="submission" date="2019-01" db="EMBL/GenBank/DDBJ databases">
        <title>Ktedonosporobacter rubrisoli SCAWS-G2.</title>
        <authorList>
            <person name="Huang Y."/>
            <person name="Yan B."/>
        </authorList>
    </citation>
    <scope>NUCLEOTIDE SEQUENCE [LARGE SCALE GENOMIC DNA]</scope>
    <source>
        <strain evidence="2 3">SCAWS-G2</strain>
    </source>
</reference>
<dbReference type="Gene3D" id="3.40.47.10">
    <property type="match status" value="1"/>
</dbReference>
<name>A0A4P6JI71_KTERU</name>
<dbReference type="GO" id="GO:0016747">
    <property type="term" value="F:acyltransferase activity, transferring groups other than amino-acyl groups"/>
    <property type="evidence" value="ECO:0007669"/>
    <property type="project" value="InterPro"/>
</dbReference>
<dbReference type="InterPro" id="IPR016039">
    <property type="entry name" value="Thiolase-like"/>
</dbReference>
<dbReference type="AlphaFoldDB" id="A0A4P6JI71"/>
<protein>
    <submittedName>
        <fullName evidence="2">Thiolase</fullName>
    </submittedName>
</protein>
<dbReference type="PANTHER" id="PTHR42870">
    <property type="entry name" value="ACETYL-COA C-ACETYLTRANSFERASE"/>
    <property type="match status" value="1"/>
</dbReference>
<evidence type="ECO:0000259" key="1">
    <source>
        <dbReference type="Pfam" id="PF22691"/>
    </source>
</evidence>
<dbReference type="PANTHER" id="PTHR42870:SF1">
    <property type="entry name" value="NON-SPECIFIC LIPID-TRANSFER PROTEIN-LIKE 2"/>
    <property type="match status" value="1"/>
</dbReference>
<dbReference type="EMBL" id="CP035758">
    <property type="protein sequence ID" value="QBD74748.1"/>
    <property type="molecule type" value="Genomic_DNA"/>
</dbReference>
<dbReference type="Proteomes" id="UP000290365">
    <property type="component" value="Chromosome"/>
</dbReference>
<dbReference type="KEGG" id="kbs:EPA93_01570"/>
<dbReference type="Pfam" id="PF22691">
    <property type="entry name" value="Thiolase_C_1"/>
    <property type="match status" value="1"/>
</dbReference>